<gene>
    <name evidence="6" type="ORF">D5F53_16535</name>
</gene>
<dbReference type="SUPFAM" id="SSF88713">
    <property type="entry name" value="Glycoside hydrolase/deacetylase"/>
    <property type="match status" value="1"/>
</dbReference>
<dbReference type="GO" id="GO:0046872">
    <property type="term" value="F:metal ion binding"/>
    <property type="evidence" value="ECO:0007669"/>
    <property type="project" value="UniProtKB-KW"/>
</dbReference>
<keyword evidence="4" id="KW-0812">Transmembrane</keyword>
<feature type="domain" description="NodB homology" evidence="5">
    <location>
        <begin position="284"/>
        <end position="466"/>
    </location>
</feature>
<dbReference type="GO" id="GO:0016020">
    <property type="term" value="C:membrane"/>
    <property type="evidence" value="ECO:0007669"/>
    <property type="project" value="TreeGrafter"/>
</dbReference>
<dbReference type="Pfam" id="PF01522">
    <property type="entry name" value="Polysacc_deac_1"/>
    <property type="match status" value="1"/>
</dbReference>
<dbReference type="EMBL" id="CP032412">
    <property type="protein sequence ID" value="AYB44783.1"/>
    <property type="molecule type" value="Genomic_DNA"/>
</dbReference>
<organism evidence="6 7">
    <name type="scientific">Paenibacillus lautus</name>
    <name type="common">Bacillus lautus</name>
    <dbReference type="NCBI Taxonomy" id="1401"/>
    <lineage>
        <taxon>Bacteria</taxon>
        <taxon>Bacillati</taxon>
        <taxon>Bacillota</taxon>
        <taxon>Bacilli</taxon>
        <taxon>Bacillales</taxon>
        <taxon>Paenibacillaceae</taxon>
        <taxon>Paenibacillus</taxon>
    </lineage>
</organism>
<evidence type="ECO:0000256" key="2">
    <source>
        <dbReference type="ARBA" id="ARBA00022801"/>
    </source>
</evidence>
<reference evidence="6 7" key="1">
    <citation type="submission" date="2018-09" db="EMBL/GenBank/DDBJ databases">
        <title>Genome Sequence of Paenibacillus lautus Strain E7593-69, Azo Dye-Degrading Bacteria, Isolated from Commercial Tattoo Inks.</title>
        <authorList>
            <person name="Nho S.W."/>
            <person name="Kim S.-J."/>
            <person name="Kweon O."/>
            <person name="Cerniglia C.E."/>
        </authorList>
    </citation>
    <scope>NUCLEOTIDE SEQUENCE [LARGE SCALE GENOMIC DNA]</scope>
    <source>
        <strain evidence="6 7">E7593-69</strain>
    </source>
</reference>
<keyword evidence="7" id="KW-1185">Reference proteome</keyword>
<accession>A0A385TM85</accession>
<dbReference type="SUPFAM" id="SSF53187">
    <property type="entry name" value="Zn-dependent exopeptidases"/>
    <property type="match status" value="1"/>
</dbReference>
<feature type="transmembrane region" description="Helical" evidence="4">
    <location>
        <begin position="12"/>
        <end position="31"/>
    </location>
</feature>
<dbReference type="PANTHER" id="PTHR10587">
    <property type="entry name" value="GLYCOSYL TRANSFERASE-RELATED"/>
    <property type="match status" value="1"/>
</dbReference>
<dbReference type="InterPro" id="IPR050248">
    <property type="entry name" value="Polysacc_deacetylase_ArnD"/>
</dbReference>
<dbReference type="GO" id="GO:0008745">
    <property type="term" value="F:N-acetylmuramoyl-L-alanine amidase activity"/>
    <property type="evidence" value="ECO:0007669"/>
    <property type="project" value="InterPro"/>
</dbReference>
<keyword evidence="2" id="KW-0378">Hydrolase</keyword>
<dbReference type="InterPro" id="IPR002508">
    <property type="entry name" value="MurNAc-LAA_cat"/>
</dbReference>
<dbReference type="InterPro" id="IPR011330">
    <property type="entry name" value="Glyco_hydro/deAcase_b/a-brl"/>
</dbReference>
<evidence type="ECO:0000313" key="7">
    <source>
        <dbReference type="Proteomes" id="UP000266552"/>
    </source>
</evidence>
<evidence type="ECO:0000256" key="3">
    <source>
        <dbReference type="SAM" id="MobiDB-lite"/>
    </source>
</evidence>
<dbReference type="Proteomes" id="UP000266552">
    <property type="component" value="Chromosome"/>
</dbReference>
<evidence type="ECO:0000313" key="6">
    <source>
        <dbReference type="EMBL" id="AYB44783.1"/>
    </source>
</evidence>
<evidence type="ECO:0000259" key="5">
    <source>
        <dbReference type="PROSITE" id="PS51677"/>
    </source>
</evidence>
<dbReference type="CDD" id="cd02696">
    <property type="entry name" value="MurNAc-LAA"/>
    <property type="match status" value="1"/>
</dbReference>
<feature type="region of interest" description="Disordered" evidence="3">
    <location>
        <begin position="249"/>
        <end position="270"/>
    </location>
</feature>
<proteinExistence type="predicted"/>
<keyword evidence="4" id="KW-1133">Transmembrane helix</keyword>
<evidence type="ECO:0000256" key="4">
    <source>
        <dbReference type="SAM" id="Phobius"/>
    </source>
</evidence>
<dbReference type="PROSITE" id="PS51677">
    <property type="entry name" value="NODB"/>
    <property type="match status" value="1"/>
</dbReference>
<dbReference type="GO" id="GO:0005975">
    <property type="term" value="P:carbohydrate metabolic process"/>
    <property type="evidence" value="ECO:0007669"/>
    <property type="project" value="InterPro"/>
</dbReference>
<dbReference type="Gene3D" id="3.40.630.40">
    <property type="entry name" value="Zn-dependent exopeptidases"/>
    <property type="match status" value="1"/>
</dbReference>
<dbReference type="CDD" id="cd10917">
    <property type="entry name" value="CE4_NodB_like_6s_7s"/>
    <property type="match status" value="1"/>
</dbReference>
<name>A0A385TM85_PAELA</name>
<keyword evidence="4" id="KW-0472">Membrane</keyword>
<evidence type="ECO:0000256" key="1">
    <source>
        <dbReference type="ARBA" id="ARBA00022723"/>
    </source>
</evidence>
<dbReference type="SMART" id="SM00646">
    <property type="entry name" value="Ami_3"/>
    <property type="match status" value="1"/>
</dbReference>
<sequence>MIDYKKRKKIPILLYVLLIAIMFIVGFRLVVNTGASTVEMVPASSAKRTEPYQTLPAMPNHQGTFRIVIDPGHGGKDPGATGVSGAYEKAFNLSLAGRIAALLEEDPMFEPLLTRTDDRFIELEERAAIANDWNADAMISIHGNTYTDPMTSGTETLYRHEDSIPLAQTLQEHLVKAIDLRDRGVKEEQLKVLSTPTMPAVLIEAGYLTNAEDERLLLSVEGQELAAQAIVEGLKDYFTGSERLSYELQAKGDADKPPGPPRSGTGYPSMEKKVYFNGSAKDGKQVALTFDDGPDAVVTPQILDILKEHHIKATFFILGDRAERHPETVRRIAEEGHAIGNHSWSHPNFKELTMEEATKQITDTQEELNDIIGYRPSLFRPPYGAMDAEKEKAIQNMDLAIVNWSVDTMDWSGVSAQEIMTIIDTQLKPGGIILQHTANGKNQLANTLEALELFIPDLKDQGYSFVTVPDLLHLPESQPE</sequence>
<dbReference type="Pfam" id="PF01520">
    <property type="entry name" value="Amidase_3"/>
    <property type="match status" value="1"/>
</dbReference>
<dbReference type="AlphaFoldDB" id="A0A385TM85"/>
<dbReference type="RefSeq" id="WP_119848661.1">
    <property type="nucleotide sequence ID" value="NZ_CP032412.1"/>
</dbReference>
<keyword evidence="1" id="KW-0479">Metal-binding</keyword>
<dbReference type="Gene3D" id="3.20.20.370">
    <property type="entry name" value="Glycoside hydrolase/deacetylase"/>
    <property type="match status" value="1"/>
</dbReference>
<dbReference type="KEGG" id="plw:D5F53_16535"/>
<protein>
    <submittedName>
        <fullName evidence="6">Polysaccharide deacetylase</fullName>
    </submittedName>
</protein>
<dbReference type="GO" id="GO:0009253">
    <property type="term" value="P:peptidoglycan catabolic process"/>
    <property type="evidence" value="ECO:0007669"/>
    <property type="project" value="InterPro"/>
</dbReference>
<dbReference type="InterPro" id="IPR002509">
    <property type="entry name" value="NODB_dom"/>
</dbReference>
<dbReference type="PANTHER" id="PTHR10587:SF133">
    <property type="entry name" value="CHITIN DEACETYLASE 1-RELATED"/>
    <property type="match status" value="1"/>
</dbReference>